<keyword evidence="4" id="KW-1185">Reference proteome</keyword>
<keyword evidence="1" id="KW-0812">Transmembrane</keyword>
<dbReference type="Pfam" id="PF18917">
    <property type="entry name" value="LiaI-LiaF-like_TM1"/>
    <property type="match status" value="1"/>
</dbReference>
<dbReference type="InterPro" id="IPR043726">
    <property type="entry name" value="LiaI-LiaF-like_TM1"/>
</dbReference>
<dbReference type="STRING" id="281362.AT959_18425"/>
<proteinExistence type="predicted"/>
<dbReference type="EMBL" id="LODL01000039">
    <property type="protein sequence ID" value="KXB29164.1"/>
    <property type="molecule type" value="Genomic_DNA"/>
</dbReference>
<evidence type="ECO:0000313" key="4">
    <source>
        <dbReference type="Proteomes" id="UP000070186"/>
    </source>
</evidence>
<keyword evidence="1" id="KW-1133">Transmembrane helix</keyword>
<reference evidence="3 4" key="1">
    <citation type="submission" date="2015-12" db="EMBL/GenBank/DDBJ databases">
        <title>Nitrous oxide reduction kinetics distinguish bacteria harboring typical versus atypical NosZ.</title>
        <authorList>
            <person name="Yoon S."/>
            <person name="Nissen S."/>
            <person name="Park D."/>
            <person name="Sanford R.A."/>
            <person name="Loeffler F.E."/>
        </authorList>
    </citation>
    <scope>NUCLEOTIDE SEQUENCE [LARGE SCALE GENOMIC DNA]</scope>
    <source>
        <strain evidence="3 4">ATCC BAA-841</strain>
    </source>
</reference>
<feature type="domain" description="LiaI-LiaF-like transmembrane region" evidence="2">
    <location>
        <begin position="5"/>
        <end position="49"/>
    </location>
</feature>
<dbReference type="RefSeq" id="WP_066886537.1">
    <property type="nucleotide sequence ID" value="NZ_LODL01000039.1"/>
</dbReference>
<name>A0A133XE00_9RHOO</name>
<feature type="transmembrane region" description="Helical" evidence="1">
    <location>
        <begin position="35"/>
        <end position="51"/>
    </location>
</feature>
<sequence length="60" mass="6488">MKGNFVSVALVVIGALALAVNLEWLEFDLVALLRKWWPLALIGLGLALFLTPDGAAPKRD</sequence>
<evidence type="ECO:0000313" key="3">
    <source>
        <dbReference type="EMBL" id="KXB29164.1"/>
    </source>
</evidence>
<organism evidence="3 4">
    <name type="scientific">Dechloromonas denitrificans</name>
    <dbReference type="NCBI Taxonomy" id="281362"/>
    <lineage>
        <taxon>Bacteria</taxon>
        <taxon>Pseudomonadati</taxon>
        <taxon>Pseudomonadota</taxon>
        <taxon>Betaproteobacteria</taxon>
        <taxon>Rhodocyclales</taxon>
        <taxon>Azonexaceae</taxon>
        <taxon>Dechloromonas</taxon>
    </lineage>
</organism>
<comment type="caution">
    <text evidence="3">The sequence shown here is derived from an EMBL/GenBank/DDBJ whole genome shotgun (WGS) entry which is preliminary data.</text>
</comment>
<protein>
    <recommendedName>
        <fullName evidence="2">LiaI-LiaF-like transmembrane region domain-containing protein</fullName>
    </recommendedName>
</protein>
<keyword evidence="1" id="KW-0472">Membrane</keyword>
<gene>
    <name evidence="3" type="ORF">AT959_18425</name>
</gene>
<evidence type="ECO:0000256" key="1">
    <source>
        <dbReference type="SAM" id="Phobius"/>
    </source>
</evidence>
<evidence type="ECO:0000259" key="2">
    <source>
        <dbReference type="Pfam" id="PF18917"/>
    </source>
</evidence>
<dbReference type="Proteomes" id="UP000070186">
    <property type="component" value="Unassembled WGS sequence"/>
</dbReference>
<accession>A0A133XE00</accession>
<dbReference type="AlphaFoldDB" id="A0A133XE00"/>